<dbReference type="Proteomes" id="UP000693946">
    <property type="component" value="Linkage Group LG16"/>
</dbReference>
<reference evidence="1 2" key="1">
    <citation type="journal article" date="2021" name="Sci. Rep.">
        <title>Chromosome anchoring in Senegalese sole (Solea senegalensis) reveals sex-associated markers and genome rearrangements in flatfish.</title>
        <authorList>
            <person name="Guerrero-Cozar I."/>
            <person name="Gomez-Garrido J."/>
            <person name="Berbel C."/>
            <person name="Martinez-Blanch J.F."/>
            <person name="Alioto T."/>
            <person name="Claros M.G."/>
            <person name="Gagnaire P.A."/>
            <person name="Manchado M."/>
        </authorList>
    </citation>
    <scope>NUCLEOTIDE SEQUENCE [LARGE SCALE GENOMIC DNA]</scope>
    <source>
        <strain evidence="1">Sse05_10M</strain>
    </source>
</reference>
<name>A0AAV6RXQ7_SOLSE</name>
<dbReference type="AlphaFoldDB" id="A0AAV6RXQ7"/>
<comment type="caution">
    <text evidence="1">The sequence shown here is derived from an EMBL/GenBank/DDBJ whole genome shotgun (WGS) entry which is preliminary data.</text>
</comment>
<gene>
    <name evidence="1" type="ORF">JOB18_016334</name>
</gene>
<protein>
    <submittedName>
        <fullName evidence="1">Uncharacterized protein</fullName>
    </submittedName>
</protein>
<evidence type="ECO:0000313" key="2">
    <source>
        <dbReference type="Proteomes" id="UP000693946"/>
    </source>
</evidence>
<organism evidence="1 2">
    <name type="scientific">Solea senegalensis</name>
    <name type="common">Senegalese sole</name>
    <dbReference type="NCBI Taxonomy" id="28829"/>
    <lineage>
        <taxon>Eukaryota</taxon>
        <taxon>Metazoa</taxon>
        <taxon>Chordata</taxon>
        <taxon>Craniata</taxon>
        <taxon>Vertebrata</taxon>
        <taxon>Euteleostomi</taxon>
        <taxon>Actinopterygii</taxon>
        <taxon>Neopterygii</taxon>
        <taxon>Teleostei</taxon>
        <taxon>Neoteleostei</taxon>
        <taxon>Acanthomorphata</taxon>
        <taxon>Carangaria</taxon>
        <taxon>Pleuronectiformes</taxon>
        <taxon>Pleuronectoidei</taxon>
        <taxon>Soleidae</taxon>
        <taxon>Solea</taxon>
    </lineage>
</organism>
<accession>A0AAV6RXQ7</accession>
<evidence type="ECO:0000313" key="1">
    <source>
        <dbReference type="EMBL" id="KAG7510221.1"/>
    </source>
</evidence>
<dbReference type="EMBL" id="JAGKHQ010000008">
    <property type="protein sequence ID" value="KAG7510221.1"/>
    <property type="molecule type" value="Genomic_DNA"/>
</dbReference>
<sequence length="199" mass="22041">MQLQASVLSKTCPVQTLSLCPVDYVWRSTESDVALVPKSTQESSFKQQPGTLAISEGKGNAAADMETTLRKCTCALMSGSPRDRPLLLRGRDSIHSQTELPEMTLQGEAQKTEGGTMMDARQRNEGQRVREACAHHSCSARRRHPALKIFNTAKKHEQDEHRSPMSSVLTGEDVQDVHTNTVKTDETGLRRARLGVNWV</sequence>
<proteinExistence type="predicted"/>
<keyword evidence="2" id="KW-1185">Reference proteome</keyword>